<accession>A0A210QNH4</accession>
<evidence type="ECO:0000256" key="3">
    <source>
        <dbReference type="ARBA" id="ARBA00022679"/>
    </source>
</evidence>
<dbReference type="SUPFAM" id="SSF56112">
    <property type="entry name" value="Protein kinase-like (PK-like)"/>
    <property type="match status" value="1"/>
</dbReference>
<dbReference type="FunFam" id="3.30.200.20:FF:000264">
    <property type="entry name" value="Protein-ribulosamine 3-kinase, chloroplastic"/>
    <property type="match status" value="1"/>
</dbReference>
<dbReference type="Proteomes" id="UP000242188">
    <property type="component" value="Unassembled WGS sequence"/>
</dbReference>
<dbReference type="GO" id="GO:0005524">
    <property type="term" value="F:ATP binding"/>
    <property type="evidence" value="ECO:0007669"/>
    <property type="project" value="UniProtKB-KW"/>
</dbReference>
<dbReference type="InterPro" id="IPR016477">
    <property type="entry name" value="Fructo-/Ketosamine-3-kinase"/>
</dbReference>
<evidence type="ECO:0000256" key="1">
    <source>
        <dbReference type="ARBA" id="ARBA00009460"/>
    </source>
</evidence>
<dbReference type="OrthoDB" id="5772781at2759"/>
<proteinExistence type="inferred from homology"/>
<keyword evidence="3 9" id="KW-0808">Transferase</keyword>
<keyword evidence="4" id="KW-0547">Nucleotide-binding</keyword>
<dbReference type="PANTHER" id="PTHR12149">
    <property type="entry name" value="FRUCTOSAMINE 3 KINASE-RELATED PROTEIN"/>
    <property type="match status" value="1"/>
</dbReference>
<dbReference type="GO" id="GO:0005829">
    <property type="term" value="C:cytosol"/>
    <property type="evidence" value="ECO:0007669"/>
    <property type="project" value="UniProtKB-ARBA"/>
</dbReference>
<keyword evidence="5 9" id="KW-0418">Kinase</keyword>
<sequence length="311" mass="35153">MSDQDMDEIIRRELGLLDLKNMGAEGGGCINQGVVYKTGQGTKIYVKTNTASEARLMFDGEYASLQAMHATGVVRVPKPMKVIDNPKGGAMLAMEYLDIKHLSRHAGSLGEAMARLHLSNSEAERRVVKVEGYVGRSEEGQYVSGFGFDVVTCCGYLPQDNTWDKSWQSFYANKLDFQLKKIEKEYNDKEARELWSKLQLQLPKFFEGLVIKPALMHGDLWGGNAGELDDCPVVFDPASFYGHSEYDLAIAQMFGGFSERFFNSYFKLLPKQPGYSDRLELYKLFHYLNHWNHFGSGYRGSSISIMKKLVK</sequence>
<name>A0A210QNH4_MIZYE</name>
<comment type="similarity">
    <text evidence="1 9">Belongs to the fructosamine kinase family.</text>
</comment>
<evidence type="ECO:0000313" key="11">
    <source>
        <dbReference type="Proteomes" id="UP000242188"/>
    </source>
</evidence>
<evidence type="ECO:0000256" key="6">
    <source>
        <dbReference type="ARBA" id="ARBA00022840"/>
    </source>
</evidence>
<keyword evidence="11" id="KW-1185">Reference proteome</keyword>
<dbReference type="GO" id="GO:0102193">
    <property type="term" value="F:protein-ribulosamine 3-kinase activity"/>
    <property type="evidence" value="ECO:0007669"/>
    <property type="project" value="UniProtKB-EC"/>
</dbReference>
<dbReference type="Gene3D" id="3.90.1200.10">
    <property type="match status" value="1"/>
</dbReference>
<organism evidence="10 11">
    <name type="scientific">Mizuhopecten yessoensis</name>
    <name type="common">Japanese scallop</name>
    <name type="synonym">Patinopecten yessoensis</name>
    <dbReference type="NCBI Taxonomy" id="6573"/>
    <lineage>
        <taxon>Eukaryota</taxon>
        <taxon>Metazoa</taxon>
        <taxon>Spiralia</taxon>
        <taxon>Lophotrochozoa</taxon>
        <taxon>Mollusca</taxon>
        <taxon>Bivalvia</taxon>
        <taxon>Autobranchia</taxon>
        <taxon>Pteriomorphia</taxon>
        <taxon>Pectinida</taxon>
        <taxon>Pectinoidea</taxon>
        <taxon>Pectinidae</taxon>
        <taxon>Mizuhopecten</taxon>
    </lineage>
</organism>
<dbReference type="PANTHER" id="PTHR12149:SF8">
    <property type="entry name" value="PROTEIN-RIBULOSAMINE 3-KINASE"/>
    <property type="match status" value="1"/>
</dbReference>
<evidence type="ECO:0000313" key="10">
    <source>
        <dbReference type="EMBL" id="OWF50258.1"/>
    </source>
</evidence>
<dbReference type="Gene3D" id="3.30.200.20">
    <property type="entry name" value="Phosphorylase Kinase, domain 1"/>
    <property type="match status" value="1"/>
</dbReference>
<comment type="caution">
    <text evidence="10">The sequence shown here is derived from an EMBL/GenBank/DDBJ whole genome shotgun (WGS) entry which is preliminary data.</text>
</comment>
<evidence type="ECO:0000256" key="8">
    <source>
        <dbReference type="ARBA" id="ARBA00050767"/>
    </source>
</evidence>
<protein>
    <recommendedName>
        <fullName evidence="2">protein-ribulosamine 3-kinase</fullName>
        <ecNumber evidence="2">2.7.1.172</ecNumber>
    </recommendedName>
</protein>
<dbReference type="FunFam" id="3.90.1200.10:FF:000003">
    <property type="entry name" value="fructosamine-3-kinase isoform X1"/>
    <property type="match status" value="1"/>
</dbReference>
<comment type="catalytic activity">
    <reaction evidence="8">
        <text>N(6)-(D-psicosyl)-L-lysyl-[protein] + ATP = N(6)-(3-O-phospho-D-psicosyl)-L-lysyl-[protein] + ADP + H(+)</text>
        <dbReference type="Rhea" id="RHEA:61392"/>
        <dbReference type="Rhea" id="RHEA-COMP:15796"/>
        <dbReference type="Rhea" id="RHEA-COMP:15797"/>
        <dbReference type="ChEBI" id="CHEBI:15378"/>
        <dbReference type="ChEBI" id="CHEBI:30616"/>
        <dbReference type="ChEBI" id="CHEBI:144621"/>
        <dbReference type="ChEBI" id="CHEBI:144622"/>
        <dbReference type="ChEBI" id="CHEBI:456216"/>
    </reaction>
    <physiologicalReaction direction="left-to-right" evidence="8">
        <dbReference type="Rhea" id="RHEA:61393"/>
    </physiologicalReaction>
</comment>
<dbReference type="STRING" id="6573.A0A210QNH4"/>
<dbReference type="Pfam" id="PF03881">
    <property type="entry name" value="Fructosamin_kin"/>
    <property type="match status" value="1"/>
</dbReference>
<keyword evidence="6" id="KW-0067">ATP-binding</keyword>
<evidence type="ECO:0000256" key="4">
    <source>
        <dbReference type="ARBA" id="ARBA00022741"/>
    </source>
</evidence>
<reference evidence="10 11" key="1">
    <citation type="journal article" date="2017" name="Nat. Ecol. Evol.">
        <title>Scallop genome provides insights into evolution of bilaterian karyotype and development.</title>
        <authorList>
            <person name="Wang S."/>
            <person name="Zhang J."/>
            <person name="Jiao W."/>
            <person name="Li J."/>
            <person name="Xun X."/>
            <person name="Sun Y."/>
            <person name="Guo X."/>
            <person name="Huan P."/>
            <person name="Dong B."/>
            <person name="Zhang L."/>
            <person name="Hu X."/>
            <person name="Sun X."/>
            <person name="Wang J."/>
            <person name="Zhao C."/>
            <person name="Wang Y."/>
            <person name="Wang D."/>
            <person name="Huang X."/>
            <person name="Wang R."/>
            <person name="Lv J."/>
            <person name="Li Y."/>
            <person name="Zhang Z."/>
            <person name="Liu B."/>
            <person name="Lu W."/>
            <person name="Hui Y."/>
            <person name="Liang J."/>
            <person name="Zhou Z."/>
            <person name="Hou R."/>
            <person name="Li X."/>
            <person name="Liu Y."/>
            <person name="Li H."/>
            <person name="Ning X."/>
            <person name="Lin Y."/>
            <person name="Zhao L."/>
            <person name="Xing Q."/>
            <person name="Dou J."/>
            <person name="Li Y."/>
            <person name="Mao J."/>
            <person name="Guo H."/>
            <person name="Dou H."/>
            <person name="Li T."/>
            <person name="Mu C."/>
            <person name="Jiang W."/>
            <person name="Fu Q."/>
            <person name="Fu X."/>
            <person name="Miao Y."/>
            <person name="Liu J."/>
            <person name="Yu Q."/>
            <person name="Li R."/>
            <person name="Liao H."/>
            <person name="Li X."/>
            <person name="Kong Y."/>
            <person name="Jiang Z."/>
            <person name="Chourrout D."/>
            <person name="Li R."/>
            <person name="Bao Z."/>
        </authorList>
    </citation>
    <scope>NUCLEOTIDE SEQUENCE [LARGE SCALE GENOMIC DNA]</scope>
    <source>
        <strain evidence="10 11">PY_sf001</strain>
    </source>
</reference>
<evidence type="ECO:0000256" key="7">
    <source>
        <dbReference type="ARBA" id="ARBA00048655"/>
    </source>
</evidence>
<gene>
    <name evidence="10" type="ORF">KP79_PYT16097</name>
</gene>
<evidence type="ECO:0000256" key="2">
    <source>
        <dbReference type="ARBA" id="ARBA00011961"/>
    </source>
</evidence>
<dbReference type="EMBL" id="NEDP02002708">
    <property type="protein sequence ID" value="OWF50258.1"/>
    <property type="molecule type" value="Genomic_DNA"/>
</dbReference>
<dbReference type="GO" id="GO:0016301">
    <property type="term" value="F:kinase activity"/>
    <property type="evidence" value="ECO:0007669"/>
    <property type="project" value="UniProtKB-UniRule"/>
</dbReference>
<dbReference type="AlphaFoldDB" id="A0A210QNH4"/>
<dbReference type="InterPro" id="IPR011009">
    <property type="entry name" value="Kinase-like_dom_sf"/>
</dbReference>
<evidence type="ECO:0000256" key="5">
    <source>
        <dbReference type="ARBA" id="ARBA00022777"/>
    </source>
</evidence>
<evidence type="ECO:0000256" key="9">
    <source>
        <dbReference type="PIRNR" id="PIRNR006221"/>
    </source>
</evidence>
<comment type="catalytic activity">
    <reaction evidence="7">
        <text>N(6)-D-ribulosyl-L-lysyl-[protein] + ATP = N(6)-(3-O-phospho-D-ribulosyl)-L-lysyl-[protein] + ADP + H(+)</text>
        <dbReference type="Rhea" id="RHEA:48432"/>
        <dbReference type="Rhea" id="RHEA-COMP:12103"/>
        <dbReference type="Rhea" id="RHEA-COMP:12104"/>
        <dbReference type="ChEBI" id="CHEBI:15378"/>
        <dbReference type="ChEBI" id="CHEBI:30616"/>
        <dbReference type="ChEBI" id="CHEBI:90418"/>
        <dbReference type="ChEBI" id="CHEBI:90420"/>
        <dbReference type="ChEBI" id="CHEBI:456216"/>
        <dbReference type="EC" id="2.7.1.172"/>
    </reaction>
    <physiologicalReaction direction="left-to-right" evidence="7">
        <dbReference type="Rhea" id="RHEA:48433"/>
    </physiologicalReaction>
</comment>
<dbReference type="PIRSF" id="PIRSF006221">
    <property type="entry name" value="Ketosamine-3-kinase"/>
    <property type="match status" value="1"/>
</dbReference>
<dbReference type="EC" id="2.7.1.172" evidence="2"/>